<keyword evidence="1" id="KW-0472">Membrane</keyword>
<organism evidence="2">
    <name type="scientific">marine sediment metagenome</name>
    <dbReference type="NCBI Taxonomy" id="412755"/>
    <lineage>
        <taxon>unclassified sequences</taxon>
        <taxon>metagenomes</taxon>
        <taxon>ecological metagenomes</taxon>
    </lineage>
</organism>
<dbReference type="AlphaFoldDB" id="A0A0F9JQ02"/>
<accession>A0A0F9JQ02</accession>
<keyword evidence="1" id="KW-0812">Transmembrane</keyword>
<evidence type="ECO:0000313" key="2">
    <source>
        <dbReference type="EMBL" id="KKM64506.1"/>
    </source>
</evidence>
<evidence type="ECO:0000256" key="1">
    <source>
        <dbReference type="SAM" id="Phobius"/>
    </source>
</evidence>
<feature type="transmembrane region" description="Helical" evidence="1">
    <location>
        <begin position="126"/>
        <end position="145"/>
    </location>
</feature>
<dbReference type="Pfam" id="PF09900">
    <property type="entry name" value="DUF2127"/>
    <property type="match status" value="1"/>
</dbReference>
<dbReference type="EMBL" id="LAZR01010886">
    <property type="protein sequence ID" value="KKM64506.1"/>
    <property type="molecule type" value="Genomic_DNA"/>
</dbReference>
<keyword evidence="1" id="KW-1133">Transmembrane helix</keyword>
<evidence type="ECO:0008006" key="3">
    <source>
        <dbReference type="Google" id="ProtNLM"/>
    </source>
</evidence>
<gene>
    <name evidence="2" type="ORF">LCGC14_1500700</name>
</gene>
<name>A0A0F9JQ02_9ZZZZ</name>
<proteinExistence type="predicted"/>
<feature type="transmembrane region" description="Helical" evidence="1">
    <location>
        <begin position="66"/>
        <end position="85"/>
    </location>
</feature>
<comment type="caution">
    <text evidence="2">The sequence shown here is derived from an EMBL/GenBank/DDBJ whole genome shotgun (WGS) entry which is preliminary data.</text>
</comment>
<sequence>MSSKKKGLKLIAILEALKGFVALLVALSVHELAGKNIQKLLESFLGDLHLNPASYLPSLLIDKASYINNSNLTLITIGAVIYTLIRWVEAYGLWNELVWTEWFALISGGIYLPFEIYEVIVNTGPLTIMVLLINIGVVWYMYSLLRGKPSLA</sequence>
<feature type="transmembrane region" description="Helical" evidence="1">
    <location>
        <begin position="97"/>
        <end position="114"/>
    </location>
</feature>
<reference evidence="2" key="1">
    <citation type="journal article" date="2015" name="Nature">
        <title>Complex archaea that bridge the gap between prokaryotes and eukaryotes.</title>
        <authorList>
            <person name="Spang A."/>
            <person name="Saw J.H."/>
            <person name="Jorgensen S.L."/>
            <person name="Zaremba-Niedzwiedzka K."/>
            <person name="Martijn J."/>
            <person name="Lind A.E."/>
            <person name="van Eijk R."/>
            <person name="Schleper C."/>
            <person name="Guy L."/>
            <person name="Ettema T.J."/>
        </authorList>
    </citation>
    <scope>NUCLEOTIDE SEQUENCE</scope>
</reference>
<dbReference type="InterPro" id="IPR021125">
    <property type="entry name" value="DUF2127"/>
</dbReference>
<protein>
    <recommendedName>
        <fullName evidence="3">DUF2127 domain-containing protein</fullName>
    </recommendedName>
</protein>
<feature type="transmembrane region" description="Helical" evidence="1">
    <location>
        <begin position="7"/>
        <end position="29"/>
    </location>
</feature>